<reference evidence="2 3" key="1">
    <citation type="submission" date="2018-07" db="EMBL/GenBank/DDBJ databases">
        <title>Streptomyces species from bats.</title>
        <authorList>
            <person name="Dunlap C."/>
        </authorList>
    </citation>
    <scope>NUCLEOTIDE SEQUENCE [LARGE SCALE GENOMIC DNA]</scope>
    <source>
        <strain evidence="2 3">AC230</strain>
    </source>
</reference>
<dbReference type="Pfam" id="PF11188">
    <property type="entry name" value="DUF2975"/>
    <property type="match status" value="1"/>
</dbReference>
<sequence length="207" mass="21478">MNASPWYRVEWDRGDHLALRLALGVGAALVAGFAVLIPLLEVLGVTSGDGAGRTVPLRATATVADAGGAQGIALSGTSQGEVTFAQPDLTQRALLALPEVFSGALLLVVAYLLYRIVRTLAVGDPFVPDNARRARGIAVAVLSLAVLRPLLDMVTTGQLVLGTAVEDQVSVEATFSSGPVLLGLLIAALAEVFRRGTRLRADTEGLV</sequence>
<evidence type="ECO:0000313" key="2">
    <source>
        <dbReference type="EMBL" id="RDG39097.1"/>
    </source>
</evidence>
<proteinExistence type="predicted"/>
<feature type="transmembrane region" description="Helical" evidence="1">
    <location>
        <begin position="21"/>
        <end position="40"/>
    </location>
</feature>
<evidence type="ECO:0000256" key="1">
    <source>
        <dbReference type="SAM" id="Phobius"/>
    </source>
</evidence>
<dbReference type="EMBL" id="QQNA01000031">
    <property type="protein sequence ID" value="RDG39097.1"/>
    <property type="molecule type" value="Genomic_DNA"/>
</dbReference>
<organism evidence="2 3">
    <name type="scientific">Streptomyces corynorhini</name>
    <dbReference type="NCBI Taxonomy" id="2282652"/>
    <lineage>
        <taxon>Bacteria</taxon>
        <taxon>Bacillati</taxon>
        <taxon>Actinomycetota</taxon>
        <taxon>Actinomycetes</taxon>
        <taxon>Kitasatosporales</taxon>
        <taxon>Streptomycetaceae</taxon>
        <taxon>Streptomyces</taxon>
    </lineage>
</organism>
<dbReference type="AlphaFoldDB" id="A0A370BBA7"/>
<keyword evidence="1" id="KW-0472">Membrane</keyword>
<dbReference type="RefSeq" id="WP_114622532.1">
    <property type="nucleotide sequence ID" value="NZ_QQNA01000031.1"/>
</dbReference>
<feature type="transmembrane region" description="Helical" evidence="1">
    <location>
        <begin position="93"/>
        <end position="114"/>
    </location>
</feature>
<keyword evidence="3" id="KW-1185">Reference proteome</keyword>
<keyword evidence="1" id="KW-1133">Transmembrane helix</keyword>
<feature type="transmembrane region" description="Helical" evidence="1">
    <location>
        <begin position="171"/>
        <end position="190"/>
    </location>
</feature>
<feature type="transmembrane region" description="Helical" evidence="1">
    <location>
        <begin position="134"/>
        <end position="151"/>
    </location>
</feature>
<keyword evidence="1" id="KW-0812">Transmembrane</keyword>
<gene>
    <name evidence="2" type="ORF">DVH02_05445</name>
</gene>
<name>A0A370BBA7_9ACTN</name>
<accession>A0A370BBA7</accession>
<dbReference type="Proteomes" id="UP000253741">
    <property type="component" value="Unassembled WGS sequence"/>
</dbReference>
<protein>
    <submittedName>
        <fullName evidence="2">DUF2975 domain-containing protein</fullName>
    </submittedName>
</protein>
<dbReference type="InterPro" id="IPR021354">
    <property type="entry name" value="DUF2975"/>
</dbReference>
<evidence type="ECO:0000313" key="3">
    <source>
        <dbReference type="Proteomes" id="UP000253741"/>
    </source>
</evidence>
<dbReference type="OrthoDB" id="3431510at2"/>
<comment type="caution">
    <text evidence="2">The sequence shown here is derived from an EMBL/GenBank/DDBJ whole genome shotgun (WGS) entry which is preliminary data.</text>
</comment>